<reference evidence="3" key="1">
    <citation type="submission" date="2015-07" db="EMBL/GenBank/DDBJ databases">
        <title>Transcriptome Assembly of Anthurium amnicola.</title>
        <authorList>
            <person name="Suzuki J."/>
        </authorList>
    </citation>
    <scope>NUCLEOTIDE SEQUENCE</scope>
</reference>
<dbReference type="AlphaFoldDB" id="A0A1D1XZM2"/>
<keyword evidence="3" id="KW-0346">Stress response</keyword>
<accession>A0A1D1XZM2</accession>
<feature type="non-terminal residue" evidence="3">
    <location>
        <position position="1"/>
    </location>
</feature>
<feature type="coiled-coil region" evidence="1">
    <location>
        <begin position="27"/>
        <end position="68"/>
    </location>
</feature>
<evidence type="ECO:0000256" key="2">
    <source>
        <dbReference type="SAM" id="MobiDB-lite"/>
    </source>
</evidence>
<dbReference type="GO" id="GO:0034605">
    <property type="term" value="P:cellular response to heat"/>
    <property type="evidence" value="ECO:0007669"/>
    <property type="project" value="TreeGrafter"/>
</dbReference>
<organism evidence="3">
    <name type="scientific">Anthurium amnicola</name>
    <dbReference type="NCBI Taxonomy" id="1678845"/>
    <lineage>
        <taxon>Eukaryota</taxon>
        <taxon>Viridiplantae</taxon>
        <taxon>Streptophyta</taxon>
        <taxon>Embryophyta</taxon>
        <taxon>Tracheophyta</taxon>
        <taxon>Spermatophyta</taxon>
        <taxon>Magnoliopsida</taxon>
        <taxon>Liliopsida</taxon>
        <taxon>Araceae</taxon>
        <taxon>Pothoideae</taxon>
        <taxon>Potheae</taxon>
        <taxon>Anthurium</taxon>
    </lineage>
</organism>
<dbReference type="GO" id="GO:0006357">
    <property type="term" value="P:regulation of transcription by RNA polymerase II"/>
    <property type="evidence" value="ECO:0007669"/>
    <property type="project" value="TreeGrafter"/>
</dbReference>
<protein>
    <submittedName>
        <fullName evidence="3">Heat shock factor protein HSF30</fullName>
    </submittedName>
</protein>
<feature type="region of interest" description="Disordered" evidence="2">
    <location>
        <begin position="96"/>
        <end position="122"/>
    </location>
</feature>
<dbReference type="EMBL" id="GDJX01020135">
    <property type="protein sequence ID" value="JAT47801.1"/>
    <property type="molecule type" value="Transcribed_RNA"/>
</dbReference>
<gene>
    <name evidence="3" type="primary">HSF30</name>
    <name evidence="3" type="ORF">g.60742</name>
</gene>
<keyword evidence="1" id="KW-0175">Coiled coil</keyword>
<dbReference type="PANTHER" id="PTHR10015">
    <property type="entry name" value="HEAT SHOCK TRANSCRIPTION FACTOR"/>
    <property type="match status" value="1"/>
</dbReference>
<dbReference type="GO" id="GO:0003700">
    <property type="term" value="F:DNA-binding transcription factor activity"/>
    <property type="evidence" value="ECO:0007669"/>
    <property type="project" value="TreeGrafter"/>
</dbReference>
<dbReference type="PANTHER" id="PTHR10015:SF338">
    <property type="entry name" value="HEAT STRESS TRANSCRIPTION FACTOR A-2"/>
    <property type="match status" value="1"/>
</dbReference>
<sequence>QQQQQQHRAGESACLELGQFGSLETDVERLRRDRSVLLHEIVKLRHQQEGSRAQLAAMEERLQGTERKQRQMMAFLARALENPSFFCQLVHRSGEQRKQLEGGPSRKRRLTANPSSEDLSGVEEGVVAVGAEMETLLTALDGEVGTSSWDQGGEAETLLGSGDHPDLGAVTDVLWEEILREDLLGGSSAEDGEVSEVDVEELAARPYEWGEDVEDLVEQMVFLGGEP</sequence>
<evidence type="ECO:0000256" key="1">
    <source>
        <dbReference type="SAM" id="Coils"/>
    </source>
</evidence>
<dbReference type="GO" id="GO:0000978">
    <property type="term" value="F:RNA polymerase II cis-regulatory region sequence-specific DNA binding"/>
    <property type="evidence" value="ECO:0007669"/>
    <property type="project" value="TreeGrafter"/>
</dbReference>
<proteinExistence type="predicted"/>
<evidence type="ECO:0000313" key="3">
    <source>
        <dbReference type="EMBL" id="JAT47801.1"/>
    </source>
</evidence>
<dbReference type="GO" id="GO:0005634">
    <property type="term" value="C:nucleus"/>
    <property type="evidence" value="ECO:0007669"/>
    <property type="project" value="TreeGrafter"/>
</dbReference>
<name>A0A1D1XZM2_9ARAE</name>